<sequence length="261" mass="29678">MSLVKILSNGTDTHLPKRIILVRHGECTANADINVYGTTPNHKIELTEKGIEQAKQTGIRIKKLISENDNNWKVFFYVSPAERTRRTLREIGGSFPKRRVMGVKEEYRLRELNFGNYHDPASIGKIKKERETYGRFYYRVPGGETGAEVYDRISNILNSSLADCGKNDPQLNEEMKKDIATLLAEEINLQKNVTDDVLNRTKALIMSAKRASSHYQKESEKCNIGIDTCEGGREKAEAALIEERKLSALWETRAIESGWKD</sequence>
<dbReference type="InterPro" id="IPR029033">
    <property type="entry name" value="His_PPase_superfam"/>
</dbReference>
<keyword evidence="4" id="KW-1185">Reference proteome</keyword>
<evidence type="ECO:0008006" key="5">
    <source>
        <dbReference type="Google" id="ProtNLM"/>
    </source>
</evidence>
<reference evidence="3 4" key="1">
    <citation type="submission" date="2024-05" db="EMBL/GenBank/DDBJ databases">
        <title>De novo assembly of an allotetraploid wild potato.</title>
        <authorList>
            <person name="Hosaka A.J."/>
        </authorList>
    </citation>
    <scope>NUCLEOTIDE SEQUENCE [LARGE SCALE GENOMIC DNA]</scope>
    <source>
        <tissue evidence="3">Young leaves</tissue>
    </source>
</reference>
<dbReference type="SUPFAM" id="SSF53254">
    <property type="entry name" value="Phosphoglycerate mutase-like"/>
    <property type="match status" value="1"/>
</dbReference>
<name>A0ABD2T029_9SOLN</name>
<feature type="active site" description="Tele-phosphohistidine intermediate" evidence="1">
    <location>
        <position position="24"/>
    </location>
</feature>
<feature type="active site" description="Proton donor/acceptor" evidence="1">
    <location>
        <position position="111"/>
    </location>
</feature>
<dbReference type="InterPro" id="IPR052765">
    <property type="entry name" value="PGM-Related"/>
</dbReference>
<dbReference type="InterPro" id="IPR001345">
    <property type="entry name" value="PG/BPGM_mutase_AS"/>
</dbReference>
<dbReference type="AlphaFoldDB" id="A0ABD2T029"/>
<dbReference type="SMART" id="SM00855">
    <property type="entry name" value="PGAM"/>
    <property type="match status" value="1"/>
</dbReference>
<dbReference type="Pfam" id="PF06364">
    <property type="entry name" value="DUF1068"/>
    <property type="match status" value="1"/>
</dbReference>
<proteinExistence type="predicted"/>
<dbReference type="CDD" id="cd07067">
    <property type="entry name" value="HP_PGM_like"/>
    <property type="match status" value="1"/>
</dbReference>
<evidence type="ECO:0000313" key="3">
    <source>
        <dbReference type="EMBL" id="KAL3349523.1"/>
    </source>
</evidence>
<comment type="caution">
    <text evidence="3">The sequence shown here is derived from an EMBL/GenBank/DDBJ whole genome shotgun (WGS) entry which is preliminary data.</text>
</comment>
<dbReference type="PROSITE" id="PS00175">
    <property type="entry name" value="PG_MUTASE"/>
    <property type="match status" value="1"/>
</dbReference>
<protein>
    <recommendedName>
        <fullName evidence="5">Phosphoglycerate mutase</fullName>
    </recommendedName>
</protein>
<organism evidence="3 4">
    <name type="scientific">Solanum stoloniferum</name>
    <dbReference type="NCBI Taxonomy" id="62892"/>
    <lineage>
        <taxon>Eukaryota</taxon>
        <taxon>Viridiplantae</taxon>
        <taxon>Streptophyta</taxon>
        <taxon>Embryophyta</taxon>
        <taxon>Tracheophyta</taxon>
        <taxon>Spermatophyta</taxon>
        <taxon>Magnoliopsida</taxon>
        <taxon>eudicotyledons</taxon>
        <taxon>Gunneridae</taxon>
        <taxon>Pentapetalae</taxon>
        <taxon>asterids</taxon>
        <taxon>lamiids</taxon>
        <taxon>Solanales</taxon>
        <taxon>Solanaceae</taxon>
        <taxon>Solanoideae</taxon>
        <taxon>Solaneae</taxon>
        <taxon>Solanum</taxon>
    </lineage>
</organism>
<evidence type="ECO:0000256" key="2">
    <source>
        <dbReference type="PIRSR" id="PIRSR613078-2"/>
    </source>
</evidence>
<dbReference type="Gene3D" id="3.40.50.1240">
    <property type="entry name" value="Phosphoglycerate mutase-like"/>
    <property type="match status" value="1"/>
</dbReference>
<accession>A0ABD2T029</accession>
<evidence type="ECO:0000256" key="1">
    <source>
        <dbReference type="PIRSR" id="PIRSR613078-1"/>
    </source>
</evidence>
<dbReference type="PANTHER" id="PTHR46192">
    <property type="entry name" value="BROAD-RANGE ACID PHOSPHATASE DET1"/>
    <property type="match status" value="1"/>
</dbReference>
<gene>
    <name evidence="3" type="ORF">AABB24_022573</name>
</gene>
<feature type="binding site" evidence="2">
    <location>
        <begin position="23"/>
        <end position="30"/>
    </location>
    <ligand>
        <name>substrate</name>
    </ligand>
</feature>
<feature type="binding site" evidence="2">
    <location>
        <position position="83"/>
    </location>
    <ligand>
        <name>substrate</name>
    </ligand>
</feature>
<dbReference type="EMBL" id="JBJKTR010000013">
    <property type="protein sequence ID" value="KAL3349523.1"/>
    <property type="molecule type" value="Genomic_DNA"/>
</dbReference>
<dbReference type="InterPro" id="IPR010471">
    <property type="entry name" value="DUF1068"/>
</dbReference>
<dbReference type="InterPro" id="IPR013078">
    <property type="entry name" value="His_Pase_superF_clade-1"/>
</dbReference>
<dbReference type="Proteomes" id="UP001627284">
    <property type="component" value="Unassembled WGS sequence"/>
</dbReference>
<evidence type="ECO:0000313" key="4">
    <source>
        <dbReference type="Proteomes" id="UP001627284"/>
    </source>
</evidence>